<keyword evidence="4 6" id="KW-1133">Transmembrane helix</keyword>
<gene>
    <name evidence="7" type="primary">107366768</name>
</gene>
<protein>
    <recommendedName>
        <fullName evidence="9">Clarin-3</fullName>
    </recommendedName>
</protein>
<dbReference type="eggNOG" id="ENOG502S185">
    <property type="taxonomic scope" value="Eukaryota"/>
</dbReference>
<dbReference type="PANTHER" id="PTHR31548:SF1">
    <property type="entry name" value="LD47387P"/>
    <property type="match status" value="1"/>
</dbReference>
<keyword evidence="3 6" id="KW-0812">Transmembrane</keyword>
<organism evidence="7 8">
    <name type="scientific">Tetranychus urticae</name>
    <name type="common">Two-spotted spider mite</name>
    <dbReference type="NCBI Taxonomy" id="32264"/>
    <lineage>
        <taxon>Eukaryota</taxon>
        <taxon>Metazoa</taxon>
        <taxon>Ecdysozoa</taxon>
        <taxon>Arthropoda</taxon>
        <taxon>Chelicerata</taxon>
        <taxon>Arachnida</taxon>
        <taxon>Acari</taxon>
        <taxon>Acariformes</taxon>
        <taxon>Trombidiformes</taxon>
        <taxon>Prostigmata</taxon>
        <taxon>Eleutherengona</taxon>
        <taxon>Raphignathae</taxon>
        <taxon>Tetranychoidea</taxon>
        <taxon>Tetranychidae</taxon>
        <taxon>Tetranychus</taxon>
    </lineage>
</organism>
<feature type="transmembrane region" description="Helical" evidence="6">
    <location>
        <begin position="144"/>
        <end position="164"/>
    </location>
</feature>
<dbReference type="KEGG" id="tut:107366768"/>
<sequence>MERTKRIAAFITFFICIIALALLTGSLATNKWITSKPERIKLNNVPDHIRNQSVQNDERKFRGEIHFGLFHGTKILNYGFGDRTNTIWIKEELMKNPSLMPFGLWLFTILSVAIAILFGIVSLIFSIINTVITPIEVITGLRGLFLWNGFGVLFSGSACLSWFLQFKNKLSRNVLTQEEINDGWSSENRSKLGYSYYLVLCAMGLFFLNKFIVFIAVKRPLFRGKTRLSNDKNPEGVIMLY</sequence>
<dbReference type="STRING" id="32264.T1KS76"/>
<dbReference type="HOGENOM" id="CLU_1645895_0_0_1"/>
<dbReference type="InterPro" id="IPR026748">
    <property type="entry name" value="Clarin"/>
</dbReference>
<evidence type="ECO:0000256" key="6">
    <source>
        <dbReference type="SAM" id="Phobius"/>
    </source>
</evidence>
<proteinExistence type="inferred from homology"/>
<keyword evidence="8" id="KW-1185">Reference proteome</keyword>
<reference evidence="7" key="2">
    <citation type="submission" date="2015-06" db="UniProtKB">
        <authorList>
            <consortium name="EnsemblMetazoa"/>
        </authorList>
    </citation>
    <scope>IDENTIFICATION</scope>
</reference>
<dbReference type="AlphaFoldDB" id="T1KS76"/>
<feature type="transmembrane region" description="Helical" evidence="6">
    <location>
        <begin position="102"/>
        <end position="132"/>
    </location>
</feature>
<evidence type="ECO:0000313" key="8">
    <source>
        <dbReference type="Proteomes" id="UP000015104"/>
    </source>
</evidence>
<evidence type="ECO:0008006" key="9">
    <source>
        <dbReference type="Google" id="ProtNLM"/>
    </source>
</evidence>
<feature type="transmembrane region" description="Helical" evidence="6">
    <location>
        <begin position="194"/>
        <end position="217"/>
    </location>
</feature>
<reference evidence="8" key="1">
    <citation type="submission" date="2011-08" db="EMBL/GenBank/DDBJ databases">
        <authorList>
            <person name="Rombauts S."/>
        </authorList>
    </citation>
    <scope>NUCLEOTIDE SEQUENCE</scope>
    <source>
        <strain evidence="8">London</strain>
    </source>
</reference>
<dbReference type="GO" id="GO:0016020">
    <property type="term" value="C:membrane"/>
    <property type="evidence" value="ECO:0007669"/>
    <property type="project" value="UniProtKB-SubCell"/>
</dbReference>
<dbReference type="Gene3D" id="1.20.140.150">
    <property type="match status" value="1"/>
</dbReference>
<dbReference type="OMA" id="PKWMTGK"/>
<evidence type="ECO:0000256" key="5">
    <source>
        <dbReference type="ARBA" id="ARBA00023136"/>
    </source>
</evidence>
<evidence type="ECO:0000256" key="2">
    <source>
        <dbReference type="ARBA" id="ARBA00005787"/>
    </source>
</evidence>
<dbReference type="PANTHER" id="PTHR31548">
    <property type="entry name" value="CLARIN"/>
    <property type="match status" value="1"/>
</dbReference>
<dbReference type="OrthoDB" id="10012538at2759"/>
<name>T1KS76_TETUR</name>
<evidence type="ECO:0000256" key="3">
    <source>
        <dbReference type="ARBA" id="ARBA00022692"/>
    </source>
</evidence>
<accession>T1KS76</accession>
<dbReference type="Proteomes" id="UP000015104">
    <property type="component" value="Unassembled WGS sequence"/>
</dbReference>
<comment type="similarity">
    <text evidence="2">Belongs to the clarin family.</text>
</comment>
<dbReference type="GO" id="GO:0007605">
    <property type="term" value="P:sensory perception of sound"/>
    <property type="evidence" value="ECO:0007669"/>
    <property type="project" value="UniProtKB-ARBA"/>
</dbReference>
<dbReference type="EnsemblMetazoa" id="tetur19g02140.1">
    <property type="protein sequence ID" value="tetur19g02140.1"/>
    <property type="gene ID" value="tetur19g02140"/>
</dbReference>
<keyword evidence="5 6" id="KW-0472">Membrane</keyword>
<dbReference type="Pfam" id="PF25807">
    <property type="entry name" value="Clarin-2"/>
    <property type="match status" value="1"/>
</dbReference>
<evidence type="ECO:0000256" key="1">
    <source>
        <dbReference type="ARBA" id="ARBA00004141"/>
    </source>
</evidence>
<comment type="subcellular location">
    <subcellularLocation>
        <location evidence="1">Membrane</location>
        <topology evidence="1">Multi-pass membrane protein</topology>
    </subcellularLocation>
</comment>
<evidence type="ECO:0000313" key="7">
    <source>
        <dbReference type="EnsemblMetazoa" id="tetur19g02140.1"/>
    </source>
</evidence>
<evidence type="ECO:0000256" key="4">
    <source>
        <dbReference type="ARBA" id="ARBA00022989"/>
    </source>
</evidence>
<dbReference type="EMBL" id="CAEY01000423">
    <property type="status" value="NOT_ANNOTATED_CDS"/>
    <property type="molecule type" value="Genomic_DNA"/>
</dbReference>